<dbReference type="InterPro" id="IPR000361">
    <property type="entry name" value="ATAP_core_dom"/>
</dbReference>
<comment type="similarity">
    <text evidence="2">Belongs to the HesB/IscA family.</text>
</comment>
<comment type="subunit">
    <text evidence="9">Heterotetramer; forms a dimer of dimers with IBA57. Interacts with [2Fe-2S]-ISCA2 forming the heterodimer [2Fe- 2S]-ISCA2-IBA57 complex; [2Fe-2S] cluster binding is absolutely required to promote the complex formation.</text>
</comment>
<dbReference type="InterPro" id="IPR016092">
    <property type="entry name" value="ATAP"/>
</dbReference>
<dbReference type="GO" id="GO:0120510">
    <property type="term" value="C:mitochondrial [4Fe-4S] assembly complex"/>
    <property type="evidence" value="ECO:0007669"/>
    <property type="project" value="UniProtKB-ARBA"/>
</dbReference>
<dbReference type="Pfam" id="PF01521">
    <property type="entry name" value="Fe-S_biosyn"/>
    <property type="match status" value="1"/>
</dbReference>
<dbReference type="Gene3D" id="2.60.300.12">
    <property type="entry name" value="HesB-like domain"/>
    <property type="match status" value="1"/>
</dbReference>
<dbReference type="GO" id="GO:0016226">
    <property type="term" value="P:iron-sulfur cluster assembly"/>
    <property type="evidence" value="ECO:0007669"/>
    <property type="project" value="InterPro"/>
</dbReference>
<dbReference type="AlphaFoldDB" id="A0A1I7Z332"/>
<dbReference type="NCBIfam" id="TIGR00049">
    <property type="entry name" value="iron-sulfur cluster assembly accessory protein"/>
    <property type="match status" value="1"/>
</dbReference>
<proteinExistence type="inferred from homology"/>
<dbReference type="PANTHER" id="PTHR43011">
    <property type="entry name" value="IRON-SULFUR CLUSTER ASSEMBLY 2 HOMOLOG, MITOCHONDRIAL"/>
    <property type="match status" value="1"/>
</dbReference>
<evidence type="ECO:0000256" key="7">
    <source>
        <dbReference type="ARBA" id="ARBA00073313"/>
    </source>
</evidence>
<keyword evidence="5" id="KW-0496">Mitochondrion</keyword>
<keyword evidence="4" id="KW-0408">Iron</keyword>
<evidence type="ECO:0000256" key="9">
    <source>
        <dbReference type="ARBA" id="ARBA00093471"/>
    </source>
</evidence>
<comment type="function">
    <text evidence="6">Involved in the maturation of mitochondrial 4Fe-4S proteins functioning late in the iron-sulfur cluster assembly pathway. May be involved in the binding of an intermediate of Fe/S cluster assembly.</text>
</comment>
<dbReference type="GO" id="GO:0005506">
    <property type="term" value="F:iron ion binding"/>
    <property type="evidence" value="ECO:0007669"/>
    <property type="project" value="TreeGrafter"/>
</dbReference>
<evidence type="ECO:0000256" key="1">
    <source>
        <dbReference type="ARBA" id="ARBA00004173"/>
    </source>
</evidence>
<evidence type="ECO:0000256" key="5">
    <source>
        <dbReference type="ARBA" id="ARBA00023128"/>
    </source>
</evidence>
<evidence type="ECO:0000256" key="8">
    <source>
        <dbReference type="ARBA" id="ARBA00077082"/>
    </source>
</evidence>
<dbReference type="GO" id="GO:0051539">
    <property type="term" value="F:4 iron, 4 sulfur cluster binding"/>
    <property type="evidence" value="ECO:0007669"/>
    <property type="project" value="TreeGrafter"/>
</dbReference>
<dbReference type="PANTHER" id="PTHR43011:SF1">
    <property type="entry name" value="IRON-SULFUR CLUSTER ASSEMBLY 2 HOMOLOG, MITOCHONDRIAL"/>
    <property type="match status" value="1"/>
</dbReference>
<evidence type="ECO:0000313" key="12">
    <source>
        <dbReference type="WBParaSite" id="L893_g22329.t1"/>
    </source>
</evidence>
<dbReference type="InterPro" id="IPR035903">
    <property type="entry name" value="HesB-like_dom_sf"/>
</dbReference>
<feature type="domain" description="Core" evidence="10">
    <location>
        <begin position="34"/>
        <end position="131"/>
    </location>
</feature>
<organism evidence="11 12">
    <name type="scientific">Steinernema glaseri</name>
    <dbReference type="NCBI Taxonomy" id="37863"/>
    <lineage>
        <taxon>Eukaryota</taxon>
        <taxon>Metazoa</taxon>
        <taxon>Ecdysozoa</taxon>
        <taxon>Nematoda</taxon>
        <taxon>Chromadorea</taxon>
        <taxon>Rhabditida</taxon>
        <taxon>Tylenchina</taxon>
        <taxon>Panagrolaimomorpha</taxon>
        <taxon>Strongyloidoidea</taxon>
        <taxon>Steinernematidae</taxon>
        <taxon>Steinernema</taxon>
    </lineage>
</organism>
<accession>A0A1I7Z332</accession>
<keyword evidence="3" id="KW-0479">Metal-binding</keyword>
<dbReference type="GO" id="GO:0051537">
    <property type="term" value="F:2 iron, 2 sulfur cluster binding"/>
    <property type="evidence" value="ECO:0007669"/>
    <property type="project" value="TreeGrafter"/>
</dbReference>
<sequence>MIRSVLQSGSRVARGTGFARHLARAFSSAQAEDLVITDRCVAQLKRVATQNECLRLAVEGGGCSGFEYKMSLDSEVKSDDKVFEKDGVKVVVDETSFEFVKGATVDFADELIRSAFRIVKNPIAEKGCSCGTSFAVKMD</sequence>
<dbReference type="WBParaSite" id="L893_g22329.t1">
    <property type="protein sequence ID" value="L893_g22329.t1"/>
    <property type="gene ID" value="L893_g22329"/>
</dbReference>
<evidence type="ECO:0000313" key="11">
    <source>
        <dbReference type="Proteomes" id="UP000095287"/>
    </source>
</evidence>
<evidence type="ECO:0000256" key="6">
    <source>
        <dbReference type="ARBA" id="ARBA00057540"/>
    </source>
</evidence>
<evidence type="ECO:0000256" key="2">
    <source>
        <dbReference type="ARBA" id="ARBA00006718"/>
    </source>
</evidence>
<protein>
    <recommendedName>
        <fullName evidence="7">Iron-sulfur cluster assembly 2 homolog, mitochondrial</fullName>
    </recommendedName>
    <alternativeName>
        <fullName evidence="8">HESB-like domain-containing protein 1</fullName>
    </alternativeName>
</protein>
<comment type="subcellular location">
    <subcellularLocation>
        <location evidence="1">Mitochondrion</location>
    </subcellularLocation>
</comment>
<evidence type="ECO:0000259" key="10">
    <source>
        <dbReference type="Pfam" id="PF01521"/>
    </source>
</evidence>
<evidence type="ECO:0000256" key="4">
    <source>
        <dbReference type="ARBA" id="ARBA00023004"/>
    </source>
</evidence>
<reference evidence="12" key="1">
    <citation type="submission" date="2016-11" db="UniProtKB">
        <authorList>
            <consortium name="WormBaseParasite"/>
        </authorList>
    </citation>
    <scope>IDENTIFICATION</scope>
</reference>
<dbReference type="SUPFAM" id="SSF89360">
    <property type="entry name" value="HesB-like domain"/>
    <property type="match status" value="1"/>
</dbReference>
<evidence type="ECO:0000256" key="3">
    <source>
        <dbReference type="ARBA" id="ARBA00022723"/>
    </source>
</evidence>
<dbReference type="Proteomes" id="UP000095287">
    <property type="component" value="Unplaced"/>
</dbReference>
<name>A0A1I7Z332_9BILA</name>
<keyword evidence="11" id="KW-1185">Reference proteome</keyword>
<dbReference type="FunFam" id="2.60.300.12:FF:000006">
    <property type="entry name" value="Iron-sulfur cluster assembly 2 mitochondrial"/>
    <property type="match status" value="1"/>
</dbReference>